<evidence type="ECO:0000256" key="1">
    <source>
        <dbReference type="SAM" id="MobiDB-lite"/>
    </source>
</evidence>
<dbReference type="EMBL" id="JBDPZD010000003">
    <property type="protein sequence ID" value="MEO3692387.1"/>
    <property type="molecule type" value="Genomic_DNA"/>
</dbReference>
<gene>
    <name evidence="3" type="ORF">ABDJ85_12980</name>
</gene>
<feature type="compositionally biased region" description="Low complexity" evidence="1">
    <location>
        <begin position="22"/>
        <end position="52"/>
    </location>
</feature>
<reference evidence="3 4" key="1">
    <citation type="submission" date="2024-05" db="EMBL/GenBank/DDBJ databases">
        <title>Roseateles sp. DJS-2-20 16S ribosomal RNA gene Genome sequencing and assembly.</title>
        <authorList>
            <person name="Woo H."/>
        </authorList>
    </citation>
    <scope>NUCLEOTIDE SEQUENCE [LARGE SCALE GENOMIC DNA]</scope>
    <source>
        <strain evidence="3 4">DJS-2-20</strain>
    </source>
</reference>
<keyword evidence="4" id="KW-1185">Reference proteome</keyword>
<protein>
    <submittedName>
        <fullName evidence="3">Uncharacterized protein</fullName>
    </submittedName>
</protein>
<name>A0ABV0G3T7_9BURK</name>
<evidence type="ECO:0000313" key="3">
    <source>
        <dbReference type="EMBL" id="MEO3692387.1"/>
    </source>
</evidence>
<evidence type="ECO:0000313" key="4">
    <source>
        <dbReference type="Proteomes" id="UP001495147"/>
    </source>
</evidence>
<feature type="chain" id="PRO_5045885379" evidence="2">
    <location>
        <begin position="21"/>
        <end position="239"/>
    </location>
</feature>
<dbReference type="RefSeq" id="WP_347705205.1">
    <property type="nucleotide sequence ID" value="NZ_JBDPZD010000003.1"/>
</dbReference>
<evidence type="ECO:0000256" key="2">
    <source>
        <dbReference type="SAM" id="SignalP"/>
    </source>
</evidence>
<comment type="caution">
    <text evidence="3">The sequence shown here is derived from an EMBL/GenBank/DDBJ whole genome shotgun (WGS) entry which is preliminary data.</text>
</comment>
<proteinExistence type="predicted"/>
<accession>A0ABV0G3T7</accession>
<organism evidence="3 4">
    <name type="scientific">Roseateles paludis</name>
    <dbReference type="NCBI Taxonomy" id="3145238"/>
    <lineage>
        <taxon>Bacteria</taxon>
        <taxon>Pseudomonadati</taxon>
        <taxon>Pseudomonadota</taxon>
        <taxon>Betaproteobacteria</taxon>
        <taxon>Burkholderiales</taxon>
        <taxon>Sphaerotilaceae</taxon>
        <taxon>Roseateles</taxon>
    </lineage>
</organism>
<keyword evidence="2" id="KW-0732">Signal</keyword>
<sequence length="239" mass="25715">MKRTLLSISLLLSFAVSAQAQTTAKPKAEAKPAAAKAAPAPAAAATPAAPAKPKAKLLTRDELRSCLAMQDANQAEAAAIKAEQAGFKKTETELKAERAEVEAGEAELIKQADGVKLDRDAIIKDRDDIQANGSKMDKATQKARMEAFEKKRLDFDAAVTKLKEVDEKQRAKRKAFGDKVDALEAQFAAIDKRTEAHYDANDKWKTQCMGKDYDERDMKALEKEKAAAAAAAPAASAAK</sequence>
<feature type="signal peptide" evidence="2">
    <location>
        <begin position="1"/>
        <end position="20"/>
    </location>
</feature>
<dbReference type="Proteomes" id="UP001495147">
    <property type="component" value="Unassembled WGS sequence"/>
</dbReference>
<feature type="region of interest" description="Disordered" evidence="1">
    <location>
        <begin position="22"/>
        <end position="55"/>
    </location>
</feature>